<dbReference type="AlphaFoldDB" id="A0A3B1BUN6"/>
<dbReference type="PANTHER" id="PTHR37423">
    <property type="entry name" value="SOLUBLE LYTIC MUREIN TRANSGLYCOSYLASE-RELATED"/>
    <property type="match status" value="1"/>
</dbReference>
<name>A0A3B1BUN6_9ZZZZ</name>
<evidence type="ECO:0000313" key="2">
    <source>
        <dbReference type="EMBL" id="VAX19452.1"/>
    </source>
</evidence>
<dbReference type="Pfam" id="PF01464">
    <property type="entry name" value="SLT"/>
    <property type="match status" value="1"/>
</dbReference>
<dbReference type="EMBL" id="UOGA01000157">
    <property type="protein sequence ID" value="VAX19452.1"/>
    <property type="molecule type" value="Genomic_DNA"/>
</dbReference>
<accession>A0A3B1BUN6</accession>
<dbReference type="CDD" id="cd16896">
    <property type="entry name" value="LT_Slt70-like"/>
    <property type="match status" value="1"/>
</dbReference>
<organism evidence="2">
    <name type="scientific">hydrothermal vent metagenome</name>
    <dbReference type="NCBI Taxonomy" id="652676"/>
    <lineage>
        <taxon>unclassified sequences</taxon>
        <taxon>metagenomes</taxon>
        <taxon>ecological metagenomes</taxon>
    </lineage>
</organism>
<protein>
    <recommendedName>
        <fullName evidence="1">Transglycosylase SLT domain-containing protein</fullName>
    </recommendedName>
</protein>
<evidence type="ECO:0000259" key="1">
    <source>
        <dbReference type="Pfam" id="PF01464"/>
    </source>
</evidence>
<proteinExistence type="predicted"/>
<dbReference type="InterPro" id="IPR008258">
    <property type="entry name" value="Transglycosylase_SLT_dom_1"/>
</dbReference>
<reference evidence="2" key="1">
    <citation type="submission" date="2018-06" db="EMBL/GenBank/DDBJ databases">
        <authorList>
            <person name="Zhirakovskaya E."/>
        </authorList>
    </citation>
    <scope>NUCLEOTIDE SEQUENCE</scope>
</reference>
<sequence length="211" mass="23823">MLIRISIPLLLTTLTCSIFLYNLSFVSLAVANERSYNKSIAKLAGKLKPGLGEVIKVLEKRAKGFSRLELTRTANAIIRYSKENDHDPFLLMAVIDIESNFRRAVISDKGAVGLMQIRPFVARGLAHELDIHPDIAANGLRDMETNLRIGSYYLAKMKKRFGNLALALEAYNLGPTRLNMFIRDGVKLKKNYTKRVLRSKKKMLMIVQNQA</sequence>
<gene>
    <name evidence="2" type="ORF">MNBD_NITROSPINAE04-1407</name>
</gene>
<dbReference type="Gene3D" id="1.10.530.10">
    <property type="match status" value="1"/>
</dbReference>
<feature type="domain" description="Transglycosylase SLT" evidence="1">
    <location>
        <begin position="76"/>
        <end position="183"/>
    </location>
</feature>
<dbReference type="InterPro" id="IPR023346">
    <property type="entry name" value="Lysozyme-like_dom_sf"/>
</dbReference>
<dbReference type="PANTHER" id="PTHR37423:SF2">
    <property type="entry name" value="MEMBRANE-BOUND LYTIC MUREIN TRANSGLYCOSYLASE C"/>
    <property type="match status" value="1"/>
</dbReference>
<dbReference type="SUPFAM" id="SSF53955">
    <property type="entry name" value="Lysozyme-like"/>
    <property type="match status" value="1"/>
</dbReference>